<dbReference type="Pfam" id="PF13302">
    <property type="entry name" value="Acetyltransf_3"/>
    <property type="match status" value="1"/>
</dbReference>
<dbReference type="OrthoDB" id="9811523at2"/>
<dbReference type="InterPro" id="IPR051531">
    <property type="entry name" value="N-acetyltransferase"/>
</dbReference>
<dbReference type="GO" id="GO:0016747">
    <property type="term" value="F:acyltransferase activity, transferring groups other than amino-acyl groups"/>
    <property type="evidence" value="ECO:0007669"/>
    <property type="project" value="InterPro"/>
</dbReference>
<gene>
    <name evidence="2" type="ORF">HMF3257_12775</name>
</gene>
<dbReference type="PROSITE" id="PS51186">
    <property type="entry name" value="GNAT"/>
    <property type="match status" value="1"/>
</dbReference>
<evidence type="ECO:0000313" key="3">
    <source>
        <dbReference type="Proteomes" id="UP000249016"/>
    </source>
</evidence>
<evidence type="ECO:0000313" key="2">
    <source>
        <dbReference type="EMBL" id="RAI74888.1"/>
    </source>
</evidence>
<dbReference type="InterPro" id="IPR000182">
    <property type="entry name" value="GNAT_dom"/>
</dbReference>
<feature type="domain" description="N-acetyltransferase" evidence="1">
    <location>
        <begin position="4"/>
        <end position="147"/>
    </location>
</feature>
<evidence type="ECO:0000259" key="1">
    <source>
        <dbReference type="PROSITE" id="PS51186"/>
    </source>
</evidence>
<comment type="caution">
    <text evidence="2">The sequence shown here is derived from an EMBL/GenBank/DDBJ whole genome shotgun (WGS) entry which is preliminary data.</text>
</comment>
<keyword evidence="2" id="KW-0808">Transferase</keyword>
<organism evidence="2 3">
    <name type="scientific">Spirosoma telluris</name>
    <dbReference type="NCBI Taxonomy" id="2183553"/>
    <lineage>
        <taxon>Bacteria</taxon>
        <taxon>Pseudomonadati</taxon>
        <taxon>Bacteroidota</taxon>
        <taxon>Cytophagia</taxon>
        <taxon>Cytophagales</taxon>
        <taxon>Cytophagaceae</taxon>
        <taxon>Spirosoma</taxon>
    </lineage>
</organism>
<dbReference type="Gene3D" id="3.40.630.30">
    <property type="match status" value="1"/>
</dbReference>
<dbReference type="SUPFAM" id="SSF55729">
    <property type="entry name" value="Acyl-CoA N-acyltransferases (Nat)"/>
    <property type="match status" value="1"/>
</dbReference>
<dbReference type="Proteomes" id="UP000249016">
    <property type="component" value="Unassembled WGS sequence"/>
</dbReference>
<dbReference type="EMBL" id="QLII01000001">
    <property type="protein sequence ID" value="RAI74888.1"/>
    <property type="molecule type" value="Genomic_DNA"/>
</dbReference>
<name>A0A327NQD3_9BACT</name>
<sequence length="147" mass="16643">MILLPIRQTLSENTQFLNHPDCEPGLSMTIEFFDKIGYNPPWIGYYAQLDGNLVGGCAFKGKPKNGRVEIAYGTFPQYQHQGVGAEMCKQLLQLALKTDPAVTVTARTLPEESYSTRILRKNGFVHLGTIWDDEDGDVWEWEYLVSK</sequence>
<keyword evidence="3" id="KW-1185">Reference proteome</keyword>
<reference evidence="2 3" key="1">
    <citation type="submission" date="2018-06" db="EMBL/GenBank/DDBJ databases">
        <title>Spirosoma sp. HMF3257 Genome sequencing and assembly.</title>
        <authorList>
            <person name="Kang H."/>
            <person name="Cha I."/>
            <person name="Kim H."/>
            <person name="Kang J."/>
            <person name="Joh K."/>
        </authorList>
    </citation>
    <scope>NUCLEOTIDE SEQUENCE [LARGE SCALE GENOMIC DNA]</scope>
    <source>
        <strain evidence="2 3">HMF3257</strain>
    </source>
</reference>
<protein>
    <submittedName>
        <fullName evidence="2">N-acetyltransferase</fullName>
    </submittedName>
</protein>
<dbReference type="RefSeq" id="WP_111342596.1">
    <property type="nucleotide sequence ID" value="NZ_QLII01000001.1"/>
</dbReference>
<dbReference type="AlphaFoldDB" id="A0A327NQD3"/>
<dbReference type="CDD" id="cd04301">
    <property type="entry name" value="NAT_SF"/>
    <property type="match status" value="1"/>
</dbReference>
<dbReference type="PANTHER" id="PTHR43792:SF13">
    <property type="entry name" value="ACETYLTRANSFERASE"/>
    <property type="match status" value="1"/>
</dbReference>
<proteinExistence type="predicted"/>
<accession>A0A327NQD3</accession>
<dbReference type="InterPro" id="IPR016181">
    <property type="entry name" value="Acyl_CoA_acyltransferase"/>
</dbReference>
<dbReference type="PANTHER" id="PTHR43792">
    <property type="entry name" value="GNAT FAMILY, PUTATIVE (AFU_ORTHOLOGUE AFUA_3G00765)-RELATED-RELATED"/>
    <property type="match status" value="1"/>
</dbReference>